<evidence type="ECO:0000259" key="11">
    <source>
        <dbReference type="Pfam" id="PF00924"/>
    </source>
</evidence>
<keyword evidence="7" id="KW-0029">Amino-acid transport</keyword>
<accession>A0ABX1TFV8</accession>
<keyword evidence="5 10" id="KW-0812">Transmembrane</keyword>
<sequence>MPRKTLFVAVFAAMFVLVVALLLWRFSASLAGLSSRQVSLEAEPIRIAVANAFSGPNAPSGIAMLRGAQLLADKINAEGGIHGHPLVLQPFDDRRNAEQAEKVAEQIGTSKDIVAVIGHGSSTASRAAGNLYRLYKVPAVTPTSTNPNVTLFNPWYFRVIFNDDLQANILAHYIRSVLNDSSIAVVHLEDLYATTLNRTFTLTADAIGLRIRHQIALPSQPSPEDIETAATLLAADGKTQAILLILRPPQAKPLVQALRKRGVKAQLLGTDSLALAGFAAEQDEAPMADLDPPPHFTDGMYIAAPFIPDTATAAARQFLDDYAAIYREDPIWSAIYAYDSALAIAEALRRLPSVDLDDVPGLRNAVREQLAVMNTPARAVSSLMGPLYFDAEGDAIRPIYIARAKDGHITPATRQLRLVKDPELISTLRAQGENIIDLGNSLLQIVQVVYTGIHLNKLHAIDEKARTFQADFDLWFRFSGELDTENIVFPNAVTLLRLAKPLVARELLGEQYRAFRVQGTFRYTTTHRNLIDGNEDFMIQFRHAHLDHSRLVFVTDSRNMGLSEGRSGWGRILRAEQVLAADSGWVIRDATVYQEIHNRSTLGDPLFPMIALPYSYFYANIQGHHGEVSLQRQLARFLPDRFSWPWFLFFGALFLITWTPWLQHRYPVPMALVRLVASACLLYLLENLFNALYAERLELYQLELMLLFFKSLWWLLPALFVVALLPPLVWRPIERRTRYPVPNVARTFVNLVVFGVAGVCILAFVFERPLTTILAASGLLTLILGIALQNLILDAFSGLVLNLEQPFALSQWIGIATRWHGRQFGRVEELNWRTTRLWTRDNNLVVIPNSIISNAAITNYSRPTYPSRMEIPVVLEFSVPVERAQQVLEESARQAVMTGAVLGEQPIRAVVDTLESYGVRYKIQVYHHPEIVSPEVVKTAVNRAVMTRLQTEGLKVAVPLEPLVIRRRTD</sequence>
<keyword evidence="8 10" id="KW-1133">Transmembrane helix</keyword>
<protein>
    <submittedName>
        <fullName evidence="13">Mechanosensitive ion channel</fullName>
    </submittedName>
</protein>
<dbReference type="EMBL" id="SPMZ01000009">
    <property type="protein sequence ID" value="NMQ18247.1"/>
    <property type="molecule type" value="Genomic_DNA"/>
</dbReference>
<keyword evidence="4" id="KW-1003">Cell membrane</keyword>
<dbReference type="InterPro" id="IPR006685">
    <property type="entry name" value="MscS_channel_2nd"/>
</dbReference>
<dbReference type="InterPro" id="IPR028082">
    <property type="entry name" value="Peripla_BP_I"/>
</dbReference>
<gene>
    <name evidence="13" type="ORF">E4P82_02970</name>
</gene>
<evidence type="ECO:0000313" key="14">
    <source>
        <dbReference type="Proteomes" id="UP000760480"/>
    </source>
</evidence>
<feature type="transmembrane region" description="Helical" evidence="10">
    <location>
        <begin position="642"/>
        <end position="659"/>
    </location>
</feature>
<dbReference type="InterPro" id="IPR011066">
    <property type="entry name" value="MscS_channel_C_sf"/>
</dbReference>
<dbReference type="InterPro" id="IPR010920">
    <property type="entry name" value="LSM_dom_sf"/>
</dbReference>
<dbReference type="Gene3D" id="3.30.70.100">
    <property type="match status" value="1"/>
</dbReference>
<evidence type="ECO:0000256" key="5">
    <source>
        <dbReference type="ARBA" id="ARBA00022692"/>
    </source>
</evidence>
<name>A0ABX1TFV8_9GAMM</name>
<feature type="domain" description="Leucine-binding protein" evidence="12">
    <location>
        <begin position="44"/>
        <end position="407"/>
    </location>
</feature>
<evidence type="ECO:0000256" key="8">
    <source>
        <dbReference type="ARBA" id="ARBA00022989"/>
    </source>
</evidence>
<evidence type="ECO:0000256" key="3">
    <source>
        <dbReference type="ARBA" id="ARBA00022448"/>
    </source>
</evidence>
<keyword evidence="6" id="KW-0732">Signal</keyword>
<feature type="transmembrane region" description="Helical" evidence="10">
    <location>
        <begin position="712"/>
        <end position="733"/>
    </location>
</feature>
<dbReference type="SUPFAM" id="SSF82689">
    <property type="entry name" value="Mechanosensitive channel protein MscS (YggB), C-terminal domain"/>
    <property type="match status" value="1"/>
</dbReference>
<feature type="transmembrane region" description="Helical" evidence="10">
    <location>
        <begin position="671"/>
        <end position="692"/>
    </location>
</feature>
<dbReference type="Pfam" id="PF00924">
    <property type="entry name" value="MS_channel_2nd"/>
    <property type="match status" value="1"/>
</dbReference>
<evidence type="ECO:0000259" key="12">
    <source>
        <dbReference type="Pfam" id="PF13458"/>
    </source>
</evidence>
<evidence type="ECO:0000256" key="7">
    <source>
        <dbReference type="ARBA" id="ARBA00022970"/>
    </source>
</evidence>
<dbReference type="InterPro" id="IPR028081">
    <property type="entry name" value="Leu-bd"/>
</dbReference>
<organism evidence="13 14">
    <name type="scientific">Candidatus Competibacter phosphatis</name>
    <dbReference type="NCBI Taxonomy" id="221280"/>
    <lineage>
        <taxon>Bacteria</taxon>
        <taxon>Pseudomonadati</taxon>
        <taxon>Pseudomonadota</taxon>
        <taxon>Gammaproteobacteria</taxon>
        <taxon>Candidatus Competibacteraceae</taxon>
        <taxon>Candidatus Competibacter</taxon>
    </lineage>
</organism>
<proteinExistence type="inferred from homology"/>
<dbReference type="SUPFAM" id="SSF53822">
    <property type="entry name" value="Periplasmic binding protein-like I"/>
    <property type="match status" value="1"/>
</dbReference>
<evidence type="ECO:0000256" key="6">
    <source>
        <dbReference type="ARBA" id="ARBA00022729"/>
    </source>
</evidence>
<evidence type="ECO:0000256" key="4">
    <source>
        <dbReference type="ARBA" id="ARBA00022475"/>
    </source>
</evidence>
<feature type="domain" description="Mechanosensitive ion channel MscS" evidence="11">
    <location>
        <begin position="790"/>
        <end position="862"/>
    </location>
</feature>
<keyword evidence="14" id="KW-1185">Reference proteome</keyword>
<dbReference type="Gene3D" id="1.10.287.1260">
    <property type="match status" value="1"/>
</dbReference>
<dbReference type="PRINTS" id="PR00337">
    <property type="entry name" value="LEUILEVALBP"/>
</dbReference>
<evidence type="ECO:0000313" key="13">
    <source>
        <dbReference type="EMBL" id="NMQ18247.1"/>
    </source>
</evidence>
<evidence type="ECO:0000256" key="2">
    <source>
        <dbReference type="ARBA" id="ARBA00010062"/>
    </source>
</evidence>
<dbReference type="RefSeq" id="WP_169247501.1">
    <property type="nucleotide sequence ID" value="NZ_SPMZ01000009.1"/>
</dbReference>
<comment type="similarity">
    <text evidence="2">Belongs to the leucine-binding protein family.</text>
</comment>
<dbReference type="Proteomes" id="UP000760480">
    <property type="component" value="Unassembled WGS sequence"/>
</dbReference>
<dbReference type="PANTHER" id="PTHR47151:SF2">
    <property type="entry name" value="AMINO ACID BINDING PROTEIN"/>
    <property type="match status" value="1"/>
</dbReference>
<reference evidence="13 14" key="1">
    <citation type="submission" date="2019-03" db="EMBL/GenBank/DDBJ databases">
        <title>Metabolic reconstructions from genomes of highly enriched 'Candidatus Accumulibacter' and 'Candidatus Competibacter' bioreactor populations.</title>
        <authorList>
            <person name="Annavajhala M.K."/>
            <person name="Welles L."/>
            <person name="Abbas B."/>
            <person name="Sorokin D."/>
            <person name="Park H."/>
            <person name="Van Loosdrecht M."/>
            <person name="Chandran K."/>
        </authorList>
    </citation>
    <scope>NUCLEOTIDE SEQUENCE [LARGE SCALE GENOMIC DNA]</scope>
    <source>
        <strain evidence="13 14">SBR_G</strain>
    </source>
</reference>
<dbReference type="Pfam" id="PF13458">
    <property type="entry name" value="Peripla_BP_6"/>
    <property type="match status" value="1"/>
</dbReference>
<keyword evidence="3" id="KW-0813">Transport</keyword>
<comment type="caution">
    <text evidence="13">The sequence shown here is derived from an EMBL/GenBank/DDBJ whole genome shotgun (WGS) entry which is preliminary data.</text>
</comment>
<evidence type="ECO:0000256" key="10">
    <source>
        <dbReference type="SAM" id="Phobius"/>
    </source>
</evidence>
<evidence type="ECO:0000256" key="9">
    <source>
        <dbReference type="ARBA" id="ARBA00023136"/>
    </source>
</evidence>
<evidence type="ECO:0000256" key="1">
    <source>
        <dbReference type="ARBA" id="ARBA00004651"/>
    </source>
</evidence>
<feature type="transmembrane region" description="Helical" evidence="10">
    <location>
        <begin position="772"/>
        <end position="793"/>
    </location>
</feature>
<dbReference type="InterPro" id="IPR000709">
    <property type="entry name" value="Leu_Ile_Val-bd"/>
</dbReference>
<dbReference type="InterPro" id="IPR023408">
    <property type="entry name" value="MscS_beta-dom_sf"/>
</dbReference>
<dbReference type="Gene3D" id="3.40.50.2300">
    <property type="match status" value="2"/>
</dbReference>
<dbReference type="SUPFAM" id="SSF50182">
    <property type="entry name" value="Sm-like ribonucleoproteins"/>
    <property type="match status" value="1"/>
</dbReference>
<feature type="transmembrane region" description="Helical" evidence="10">
    <location>
        <begin position="745"/>
        <end position="766"/>
    </location>
</feature>
<keyword evidence="9 10" id="KW-0472">Membrane</keyword>
<dbReference type="PANTHER" id="PTHR47151">
    <property type="entry name" value="LEU/ILE/VAL-BINDING ABC TRANSPORTER SUBUNIT"/>
    <property type="match status" value="1"/>
</dbReference>
<comment type="subcellular location">
    <subcellularLocation>
        <location evidence="1">Cell membrane</location>
        <topology evidence="1">Multi-pass membrane protein</topology>
    </subcellularLocation>
</comment>
<dbReference type="Gene3D" id="2.30.30.60">
    <property type="match status" value="1"/>
</dbReference>